<dbReference type="Proteomes" id="UP000248806">
    <property type="component" value="Unassembled WGS sequence"/>
</dbReference>
<keyword evidence="2" id="KW-1185">Reference proteome</keyword>
<dbReference type="InterPro" id="IPR001087">
    <property type="entry name" value="GDSL"/>
</dbReference>
<dbReference type="InterPro" id="IPR036514">
    <property type="entry name" value="SGNH_hydro_sf"/>
</dbReference>
<reference evidence="1 2" key="1">
    <citation type="submission" date="2018-06" db="EMBL/GenBank/DDBJ databases">
        <title>Genomic Encyclopedia of Archaeal and Bacterial Type Strains, Phase II (KMG-II): from individual species to whole genera.</title>
        <authorList>
            <person name="Goeker M."/>
        </authorList>
    </citation>
    <scope>NUCLEOTIDE SEQUENCE [LARGE SCALE GENOMIC DNA]</scope>
    <source>
        <strain evidence="1 2">ATCC BAA-1881</strain>
    </source>
</reference>
<dbReference type="CDD" id="cd00229">
    <property type="entry name" value="SGNH_hydrolase"/>
    <property type="match status" value="1"/>
</dbReference>
<comment type="caution">
    <text evidence="1">The sequence shown here is derived from an EMBL/GenBank/DDBJ whole genome shotgun (WGS) entry which is preliminary data.</text>
</comment>
<proteinExistence type="predicted"/>
<dbReference type="EMBL" id="QKUF01000008">
    <property type="protein sequence ID" value="PZW29561.1"/>
    <property type="molecule type" value="Genomic_DNA"/>
</dbReference>
<dbReference type="GO" id="GO:0016788">
    <property type="term" value="F:hydrolase activity, acting on ester bonds"/>
    <property type="evidence" value="ECO:0007669"/>
    <property type="project" value="InterPro"/>
</dbReference>
<gene>
    <name evidence="1" type="ORF">EI42_02857</name>
</gene>
<dbReference type="OrthoDB" id="154486at2"/>
<evidence type="ECO:0000313" key="1">
    <source>
        <dbReference type="EMBL" id="PZW29561.1"/>
    </source>
</evidence>
<dbReference type="Gene3D" id="3.40.50.1110">
    <property type="entry name" value="SGNH hydrolase"/>
    <property type="match status" value="1"/>
</dbReference>
<sequence>MARRVSRRVVGWLAALLCILSLFCIPSTLAGARMAVPIIGPKEHYLALGDSMAFGYQPNLDFDHGYAEYFYQNLRQYGTSSYVNMSCPGETSKTIQTGECPYPFLRKYPYLGSQLEAALTYINEHKGKVSPVTFNIGSNDILSFFDVKTCKGDVPRFRQALQQMDMQLTQVIFPKLREALTVNGEPTGDIILVNYYNPFQNECPNTVQFIQELNGHLAADIRGYGSLVDTFAAFGGAETPNLRICAYTWICSDFHDIHATPEGHQVIARAISRTVGY</sequence>
<evidence type="ECO:0000313" key="2">
    <source>
        <dbReference type="Proteomes" id="UP000248806"/>
    </source>
</evidence>
<dbReference type="SUPFAM" id="SSF52266">
    <property type="entry name" value="SGNH hydrolase"/>
    <property type="match status" value="1"/>
</dbReference>
<dbReference type="Pfam" id="PF00657">
    <property type="entry name" value="Lipase_GDSL"/>
    <property type="match status" value="1"/>
</dbReference>
<accession>A0A326U6I9</accession>
<organism evidence="1 2">
    <name type="scientific">Thermosporothrix hazakensis</name>
    <dbReference type="NCBI Taxonomy" id="644383"/>
    <lineage>
        <taxon>Bacteria</taxon>
        <taxon>Bacillati</taxon>
        <taxon>Chloroflexota</taxon>
        <taxon>Ktedonobacteria</taxon>
        <taxon>Ktedonobacterales</taxon>
        <taxon>Thermosporotrichaceae</taxon>
        <taxon>Thermosporothrix</taxon>
    </lineage>
</organism>
<name>A0A326U6I9_THEHA</name>
<dbReference type="AlphaFoldDB" id="A0A326U6I9"/>
<protein>
    <submittedName>
        <fullName evidence="1">Lysophospholipase L1-like esterase</fullName>
    </submittedName>
</protein>
<dbReference type="RefSeq" id="WP_137686029.1">
    <property type="nucleotide sequence ID" value="NZ_BIFX01000001.1"/>
</dbReference>